<proteinExistence type="inferred from homology"/>
<dbReference type="EC" id="7.1.1.1" evidence="3"/>
<accession>A0A2T6BSV1</accession>
<name>A0A2T6BSV1_9BACL</name>
<evidence type="ECO:0000256" key="6">
    <source>
        <dbReference type="ARBA" id="ARBA00022967"/>
    </source>
</evidence>
<evidence type="ECO:0000256" key="7">
    <source>
        <dbReference type="ARBA" id="ARBA00023027"/>
    </source>
</evidence>
<dbReference type="AlphaFoldDB" id="A0A2T6BSV1"/>
<dbReference type="SMART" id="SM01002">
    <property type="entry name" value="AlaDh_PNT_C"/>
    <property type="match status" value="1"/>
</dbReference>
<dbReference type="Pfam" id="PF05222">
    <property type="entry name" value="AlaDh_PNT_N"/>
    <property type="match status" value="1"/>
</dbReference>
<dbReference type="InterPro" id="IPR008143">
    <property type="entry name" value="Ala_DH/PNT_CS2"/>
</dbReference>
<dbReference type="FunFam" id="3.40.50.720:FF:000188">
    <property type="entry name" value="NAD(P) transhydrogenase alpha subunit 1"/>
    <property type="match status" value="1"/>
</dbReference>
<dbReference type="GO" id="GO:0008750">
    <property type="term" value="F:proton-translocating NAD(P)+ transhydrogenase activity"/>
    <property type="evidence" value="ECO:0007669"/>
    <property type="project" value="UniProtKB-EC"/>
</dbReference>
<dbReference type="NCBIfam" id="NF006942">
    <property type="entry name" value="PRK09424.1"/>
    <property type="match status" value="1"/>
</dbReference>
<evidence type="ECO:0000256" key="1">
    <source>
        <dbReference type="ARBA" id="ARBA00003943"/>
    </source>
</evidence>
<dbReference type="GO" id="GO:0006740">
    <property type="term" value="P:NADPH regeneration"/>
    <property type="evidence" value="ECO:0007669"/>
    <property type="project" value="TreeGrafter"/>
</dbReference>
<comment type="similarity">
    <text evidence="2">Belongs to the AlaDH/PNT family.</text>
</comment>
<dbReference type="Pfam" id="PF01262">
    <property type="entry name" value="AlaDh_PNT_C"/>
    <property type="match status" value="1"/>
</dbReference>
<reference evidence="14 15" key="1">
    <citation type="submission" date="2018-04" db="EMBL/GenBank/DDBJ databases">
        <title>Genomic Encyclopedia of Archaeal and Bacterial Type Strains, Phase II (KMG-II): from individual species to whole genera.</title>
        <authorList>
            <person name="Goeker M."/>
        </authorList>
    </citation>
    <scope>NUCLEOTIDE SEQUENCE [LARGE SCALE GENOMIC DNA]</scope>
    <source>
        <strain evidence="14 15">DSM 45787</strain>
    </source>
</reference>
<evidence type="ECO:0000259" key="12">
    <source>
        <dbReference type="SMART" id="SM01002"/>
    </source>
</evidence>
<dbReference type="SMART" id="SM01003">
    <property type="entry name" value="AlaDh_PNT_N"/>
    <property type="match status" value="1"/>
</dbReference>
<evidence type="ECO:0000256" key="11">
    <source>
        <dbReference type="ARBA" id="ARBA00084087"/>
    </source>
</evidence>
<dbReference type="GO" id="GO:0005886">
    <property type="term" value="C:plasma membrane"/>
    <property type="evidence" value="ECO:0007669"/>
    <property type="project" value="TreeGrafter"/>
</dbReference>
<dbReference type="InterPro" id="IPR036291">
    <property type="entry name" value="NAD(P)-bd_dom_sf"/>
</dbReference>
<gene>
    <name evidence="14" type="ORF">C8P63_113103</name>
</gene>
<keyword evidence="4" id="KW-0547">Nucleotide-binding</keyword>
<evidence type="ECO:0000256" key="3">
    <source>
        <dbReference type="ARBA" id="ARBA00012943"/>
    </source>
</evidence>
<dbReference type="PANTHER" id="PTHR10160:SF19">
    <property type="entry name" value="PROTON-TRANSLOCATING NAD(P)(+) TRANSHYDROGENASE"/>
    <property type="match status" value="1"/>
</dbReference>
<dbReference type="PROSITE" id="PS00837">
    <property type="entry name" value="ALADH_PNT_2"/>
    <property type="match status" value="1"/>
</dbReference>
<dbReference type="GO" id="GO:0042853">
    <property type="term" value="P:L-alanine catabolic process"/>
    <property type="evidence" value="ECO:0007669"/>
    <property type="project" value="UniProtKB-UniPathway"/>
</dbReference>
<dbReference type="Proteomes" id="UP000244240">
    <property type="component" value="Unassembled WGS sequence"/>
</dbReference>
<evidence type="ECO:0000313" key="14">
    <source>
        <dbReference type="EMBL" id="PTX59158.1"/>
    </source>
</evidence>
<feature type="domain" description="Alanine dehydrogenase/pyridine nucleotide transhydrogenase N-terminal" evidence="13">
    <location>
        <begin position="6"/>
        <end position="141"/>
    </location>
</feature>
<dbReference type="EMBL" id="QBKR01000013">
    <property type="protein sequence ID" value="PTX59158.1"/>
    <property type="molecule type" value="Genomic_DNA"/>
</dbReference>
<keyword evidence="7" id="KW-0520">NAD</keyword>
<evidence type="ECO:0000256" key="2">
    <source>
        <dbReference type="ARBA" id="ARBA00005689"/>
    </source>
</evidence>
<evidence type="ECO:0000256" key="5">
    <source>
        <dbReference type="ARBA" id="ARBA00022857"/>
    </source>
</evidence>
<feature type="domain" description="Alanine dehydrogenase/pyridine nucleotide transhydrogenase NAD(H)-binding" evidence="12">
    <location>
        <begin position="150"/>
        <end position="315"/>
    </location>
</feature>
<dbReference type="InterPro" id="IPR007886">
    <property type="entry name" value="AlaDH/PNT_N"/>
</dbReference>
<dbReference type="SUPFAM" id="SSF51735">
    <property type="entry name" value="NAD(P)-binding Rossmann-fold domains"/>
    <property type="match status" value="1"/>
</dbReference>
<evidence type="ECO:0000256" key="9">
    <source>
        <dbReference type="ARBA" id="ARBA00071353"/>
    </source>
</evidence>
<comment type="caution">
    <text evidence="14">The sequence shown here is derived from an EMBL/GenBank/DDBJ whole genome shotgun (WGS) entry which is preliminary data.</text>
</comment>
<dbReference type="GO" id="GO:0050661">
    <property type="term" value="F:NADP binding"/>
    <property type="evidence" value="ECO:0007669"/>
    <property type="project" value="TreeGrafter"/>
</dbReference>
<comment type="function">
    <text evidence="1">The transhydrogenation between NADH and NADP is coupled to respiration and ATP hydrolysis and functions as a proton pump across the membrane.</text>
</comment>
<dbReference type="UniPathway" id="UPA00527">
    <property type="reaction ID" value="UER00585"/>
</dbReference>
<dbReference type="InterPro" id="IPR007698">
    <property type="entry name" value="AlaDH/PNT_NAD(H)-bd"/>
</dbReference>
<dbReference type="CDD" id="cd05304">
    <property type="entry name" value="Rubrum_tdh"/>
    <property type="match status" value="1"/>
</dbReference>
<sequence>MSLKIAVPKERTAGENRVALVPREAERLIRSGMRVWVESGAGSGADYADGAYREAGAEVVSEIGELYREAEVILKVRRPEPEEMEHMRKGAVLIALLDPMRHLSHVEELGERGLTSFSMDMVPRITRSQEMDALSSQATVAGYKAVLMAANRLNRLMPMMVTAAGSIIPAQVLILGAGVAGLQAIATARRLGAVVKGFDIRVAAKEQVESLGAEFIDEHLQEDAEGEGGYAKELAENQQEKNRRVIHKHIRESDIVITTALIPGRPAPLLVTEEMVADMKPGSVLVDLAAEAGGNCVLTQSGETVTTEGGVTLIGHTNLPSLVPVHASDMYARNIVKLLGLMVKDNRLDPDFEDEILRSTCITRNGEVVHSRIGELLNKHPVT</sequence>
<protein>
    <recommendedName>
        <fullName evidence="9">NAD(P) transhydrogenase subunit alpha part 1</fullName>
        <ecNumber evidence="3">7.1.1.1</ecNumber>
    </recommendedName>
    <alternativeName>
        <fullName evidence="11">Nicotinamide nucleotide transhydrogenase subunit alpha 1</fullName>
    </alternativeName>
    <alternativeName>
        <fullName evidence="10">Pyridine nucleotide transhydrogenase subunit alpha 1</fullName>
    </alternativeName>
</protein>
<keyword evidence="5" id="KW-0521">NADP</keyword>
<dbReference type="RefSeq" id="WP_211308275.1">
    <property type="nucleotide sequence ID" value="NZ_QBKR01000013.1"/>
</dbReference>
<evidence type="ECO:0000256" key="8">
    <source>
        <dbReference type="ARBA" id="ARBA00048202"/>
    </source>
</evidence>
<keyword evidence="15" id="KW-1185">Reference proteome</keyword>
<organism evidence="14 15">
    <name type="scientific">Melghirimyces profundicolus</name>
    <dbReference type="NCBI Taxonomy" id="1242148"/>
    <lineage>
        <taxon>Bacteria</taxon>
        <taxon>Bacillati</taxon>
        <taxon>Bacillota</taxon>
        <taxon>Bacilli</taxon>
        <taxon>Bacillales</taxon>
        <taxon>Thermoactinomycetaceae</taxon>
        <taxon>Melghirimyces</taxon>
    </lineage>
</organism>
<evidence type="ECO:0000259" key="13">
    <source>
        <dbReference type="SMART" id="SM01003"/>
    </source>
</evidence>
<dbReference type="SUPFAM" id="SSF52283">
    <property type="entry name" value="Formate/glycerate dehydrogenase catalytic domain-like"/>
    <property type="match status" value="1"/>
</dbReference>
<comment type="catalytic activity">
    <reaction evidence="8">
        <text>NAD(+) + NADPH + H(+)(in) = NADH + NADP(+) + H(+)(out)</text>
        <dbReference type="Rhea" id="RHEA:47992"/>
        <dbReference type="ChEBI" id="CHEBI:15378"/>
        <dbReference type="ChEBI" id="CHEBI:57540"/>
        <dbReference type="ChEBI" id="CHEBI:57783"/>
        <dbReference type="ChEBI" id="CHEBI:57945"/>
        <dbReference type="ChEBI" id="CHEBI:58349"/>
        <dbReference type="EC" id="7.1.1.1"/>
    </reaction>
</comment>
<dbReference type="PANTHER" id="PTHR10160">
    <property type="entry name" value="NAD(P) TRANSHYDROGENASE"/>
    <property type="match status" value="1"/>
</dbReference>
<evidence type="ECO:0000256" key="4">
    <source>
        <dbReference type="ARBA" id="ARBA00022741"/>
    </source>
</evidence>
<evidence type="ECO:0000313" key="15">
    <source>
        <dbReference type="Proteomes" id="UP000244240"/>
    </source>
</evidence>
<evidence type="ECO:0000256" key="10">
    <source>
        <dbReference type="ARBA" id="ARBA00076996"/>
    </source>
</evidence>
<dbReference type="Gene3D" id="3.40.50.720">
    <property type="entry name" value="NAD(P)-binding Rossmann-like Domain"/>
    <property type="match status" value="2"/>
</dbReference>
<dbReference type="GO" id="GO:0016491">
    <property type="term" value="F:oxidoreductase activity"/>
    <property type="evidence" value="ECO:0007669"/>
    <property type="project" value="InterPro"/>
</dbReference>
<keyword evidence="6" id="KW-1278">Translocase</keyword>